<keyword evidence="1 4" id="KW-0349">Heme</keyword>
<evidence type="ECO:0000256" key="5">
    <source>
        <dbReference type="SAM" id="SignalP"/>
    </source>
</evidence>
<dbReference type="GO" id="GO:0020037">
    <property type="term" value="F:heme binding"/>
    <property type="evidence" value="ECO:0007669"/>
    <property type="project" value="InterPro"/>
</dbReference>
<proteinExistence type="predicted"/>
<dbReference type="GO" id="GO:0009055">
    <property type="term" value="F:electron transfer activity"/>
    <property type="evidence" value="ECO:0007669"/>
    <property type="project" value="InterPro"/>
</dbReference>
<dbReference type="PANTHER" id="PTHR35008">
    <property type="entry name" value="BLL4482 PROTEIN-RELATED"/>
    <property type="match status" value="1"/>
</dbReference>
<dbReference type="KEGG" id="tmk:QGN29_07595"/>
<reference evidence="7" key="1">
    <citation type="submission" date="2023-04" db="EMBL/GenBank/DDBJ databases">
        <title>Complete genome sequence of Temperatibacter marinus.</title>
        <authorList>
            <person name="Rong J.-C."/>
            <person name="Yi M.-L."/>
            <person name="Zhao Q."/>
        </authorList>
    </citation>
    <scope>NUCLEOTIDE SEQUENCE</scope>
    <source>
        <strain evidence="7">NBRC 110045</strain>
    </source>
</reference>
<evidence type="ECO:0000256" key="4">
    <source>
        <dbReference type="PROSITE-ProRule" id="PRU00433"/>
    </source>
</evidence>
<evidence type="ECO:0000313" key="7">
    <source>
        <dbReference type="EMBL" id="WND01420.1"/>
    </source>
</evidence>
<evidence type="ECO:0000256" key="3">
    <source>
        <dbReference type="ARBA" id="ARBA00023004"/>
    </source>
</evidence>
<accession>A0AA52EEN5</accession>
<sequence>MNKICILIITGIVAALPAVADGKKTYREHCSVCHMEDGGGVPMMQPELINSPIVNGEKNILIDMLFFGSESKYAPGESMNLMAGFQHLKDKEIADLLTYIRQNFDNKASKINGADVTQYRQSLKR</sequence>
<dbReference type="GO" id="GO:0046872">
    <property type="term" value="F:metal ion binding"/>
    <property type="evidence" value="ECO:0007669"/>
    <property type="project" value="UniProtKB-KW"/>
</dbReference>
<dbReference type="PROSITE" id="PS51007">
    <property type="entry name" value="CYTC"/>
    <property type="match status" value="1"/>
</dbReference>
<feature type="chain" id="PRO_5041254006" evidence="5">
    <location>
        <begin position="21"/>
        <end position="125"/>
    </location>
</feature>
<dbReference type="AlphaFoldDB" id="A0AA52EEN5"/>
<keyword evidence="3 4" id="KW-0408">Iron</keyword>
<dbReference type="PANTHER" id="PTHR35008:SF4">
    <property type="entry name" value="BLL4482 PROTEIN"/>
    <property type="match status" value="1"/>
</dbReference>
<feature type="signal peptide" evidence="5">
    <location>
        <begin position="1"/>
        <end position="20"/>
    </location>
</feature>
<dbReference type="InterPro" id="IPR036909">
    <property type="entry name" value="Cyt_c-like_dom_sf"/>
</dbReference>
<keyword evidence="5" id="KW-0732">Signal</keyword>
<feature type="domain" description="Cytochrome c" evidence="6">
    <location>
        <begin position="17"/>
        <end position="104"/>
    </location>
</feature>
<evidence type="ECO:0000256" key="2">
    <source>
        <dbReference type="ARBA" id="ARBA00022723"/>
    </source>
</evidence>
<keyword evidence="8" id="KW-1185">Reference proteome</keyword>
<dbReference type="InterPro" id="IPR009056">
    <property type="entry name" value="Cyt_c-like_dom"/>
</dbReference>
<dbReference type="SUPFAM" id="SSF46626">
    <property type="entry name" value="Cytochrome c"/>
    <property type="match status" value="1"/>
</dbReference>
<evidence type="ECO:0000256" key="1">
    <source>
        <dbReference type="ARBA" id="ARBA00022617"/>
    </source>
</evidence>
<organism evidence="7 8">
    <name type="scientific">Temperatibacter marinus</name>
    <dbReference type="NCBI Taxonomy" id="1456591"/>
    <lineage>
        <taxon>Bacteria</taxon>
        <taxon>Pseudomonadati</taxon>
        <taxon>Pseudomonadota</taxon>
        <taxon>Alphaproteobacteria</taxon>
        <taxon>Kordiimonadales</taxon>
        <taxon>Temperatibacteraceae</taxon>
        <taxon>Temperatibacter</taxon>
    </lineage>
</organism>
<dbReference type="Pfam" id="PF00034">
    <property type="entry name" value="Cytochrom_C"/>
    <property type="match status" value="1"/>
</dbReference>
<protein>
    <submittedName>
        <fullName evidence="7">Cytochrome c</fullName>
    </submittedName>
</protein>
<dbReference type="Gene3D" id="1.10.760.10">
    <property type="entry name" value="Cytochrome c-like domain"/>
    <property type="match status" value="1"/>
</dbReference>
<keyword evidence="2 4" id="KW-0479">Metal-binding</keyword>
<dbReference type="RefSeq" id="WP_310797248.1">
    <property type="nucleotide sequence ID" value="NZ_CP123872.1"/>
</dbReference>
<dbReference type="InterPro" id="IPR051459">
    <property type="entry name" value="Cytochrome_c-type_DH"/>
</dbReference>
<name>A0AA52EEN5_9PROT</name>
<dbReference type="Proteomes" id="UP001268683">
    <property type="component" value="Chromosome"/>
</dbReference>
<gene>
    <name evidence="7" type="ORF">QGN29_07595</name>
</gene>
<dbReference type="EMBL" id="CP123872">
    <property type="protein sequence ID" value="WND01420.1"/>
    <property type="molecule type" value="Genomic_DNA"/>
</dbReference>
<evidence type="ECO:0000313" key="8">
    <source>
        <dbReference type="Proteomes" id="UP001268683"/>
    </source>
</evidence>
<evidence type="ECO:0000259" key="6">
    <source>
        <dbReference type="PROSITE" id="PS51007"/>
    </source>
</evidence>